<keyword evidence="2" id="KW-1185">Reference proteome</keyword>
<protein>
    <submittedName>
        <fullName evidence="1">Uncharacterized protein</fullName>
    </submittedName>
</protein>
<reference evidence="1" key="1">
    <citation type="submission" date="2017-11" db="EMBL/GenBank/DDBJ databases">
        <title>Complete genome of Rhinolophus gammaherpesvirus-1.</title>
        <authorList>
            <person name="Maeda K."/>
            <person name="Noguchi K."/>
        </authorList>
    </citation>
    <scope>NUCLEOTIDE SEQUENCE [LARGE SCALE GENOMIC DNA]</scope>
    <source>
        <strain evidence="1">BV1</strain>
    </source>
</reference>
<proteinExistence type="predicted"/>
<evidence type="ECO:0000313" key="2">
    <source>
        <dbReference type="Proteomes" id="UP000289908"/>
    </source>
</evidence>
<name>A0A2Z5UHU7_9GAMA</name>
<dbReference type="OrthoDB" id="10661at10239"/>
<organism evidence="1">
    <name type="scientific">Rhinolophus gammaherpesvirus 1</name>
    <dbReference type="NCBI Taxonomy" id="2054179"/>
    <lineage>
        <taxon>Viruses</taxon>
        <taxon>Duplodnaviria</taxon>
        <taxon>Heunggongvirae</taxon>
        <taxon>Peploviricota</taxon>
        <taxon>Herviviricetes</taxon>
        <taxon>Herpesvirales</taxon>
        <taxon>Orthoherpesviridae</taxon>
        <taxon>Gammaherpesvirinae</taxon>
        <taxon>Percavirus</taxon>
        <taxon>Percavirus rhinolophidgamma1</taxon>
    </lineage>
</organism>
<sequence>MASIQGACGGGDDGRRPTRKKSFLSKTLSFRRRSFKPQRYSLPTHHNPSFWVFDIFETYIKASNCHDICSDIYTSELPCLPGLNIILQERFHNFSFSTLRFGGNCSEVTFLMAGCQSNPVTVIPVLVPSSERDIPVSLRSTLTETVMAKTLNLYIFPITLVKPHGVYLKVVKDENQTRVSTTCAQEGAHLTSPEPQVFVCGHVTVSDGHRSPFMLTQKTDPFTKKYCRIHTTQGEVCPVNSVKANRRFVRVSIEESFLKNDLTSCIKVGMTMVENALISFKYNPYVFTPWIWGHNTTPIHYAGPPVIIPSGQTVQVMYKNVYYASLLPDITALITNDRDNDKFQIMEAEWNLKNPVILSVTNLTCCLQLLKRGQLLGHAFFFIAPKLPMSALIPHRYRDNLSAAFTISGGITINATKLHKLCKLGVPQAHLSPLAMLM</sequence>
<evidence type="ECO:0000313" key="1">
    <source>
        <dbReference type="EMBL" id="BBB06462.1"/>
    </source>
</evidence>
<dbReference type="Pfam" id="PF04797">
    <property type="entry name" value="Herpes_ORF11"/>
    <property type="match status" value="1"/>
</dbReference>
<dbReference type="GeneID" id="41701538"/>
<dbReference type="KEGG" id="vg:41701538"/>
<dbReference type="Proteomes" id="UP000289908">
    <property type="component" value="Segment"/>
</dbReference>
<dbReference type="RefSeq" id="YP_009551823.1">
    <property type="nucleotide sequence ID" value="NC_040539.1"/>
</dbReference>
<dbReference type="InterPro" id="IPR006882">
    <property type="entry name" value="Herpes_Orf11"/>
</dbReference>
<accession>A0A2Z5UHU7</accession>
<dbReference type="EMBL" id="LC333428">
    <property type="protein sequence ID" value="BBB06462.1"/>
    <property type="molecule type" value="Genomic_DNA"/>
</dbReference>
<gene>
    <name evidence="1" type="primary">ORF16</name>
</gene>